<dbReference type="Gene3D" id="3.40.50.720">
    <property type="entry name" value="NAD(P)-binding Rossmann-like Domain"/>
    <property type="match status" value="1"/>
</dbReference>
<dbReference type="PANTHER" id="PTHR10953:SF102">
    <property type="entry name" value="ADENYLYLTRANSFERASE AND SULFURTRANSFERASE MOCS3"/>
    <property type="match status" value="1"/>
</dbReference>
<dbReference type="NCBIfam" id="NF004281">
    <property type="entry name" value="PRK05690.1"/>
    <property type="match status" value="1"/>
</dbReference>
<evidence type="ECO:0000256" key="12">
    <source>
        <dbReference type="ARBA" id="ARBA00078531"/>
    </source>
</evidence>
<evidence type="ECO:0000256" key="1">
    <source>
        <dbReference type="ARBA" id="ARBA00009919"/>
    </source>
</evidence>
<evidence type="ECO:0000313" key="14">
    <source>
        <dbReference type="EMBL" id="NOJ78222.1"/>
    </source>
</evidence>
<evidence type="ECO:0000313" key="15">
    <source>
        <dbReference type="Proteomes" id="UP000533080"/>
    </source>
</evidence>
<dbReference type="PANTHER" id="PTHR10953">
    <property type="entry name" value="UBIQUITIN-ACTIVATING ENZYME E1"/>
    <property type="match status" value="1"/>
</dbReference>
<gene>
    <name evidence="14" type="primary">moeB</name>
    <name evidence="14" type="ORF">HNV28_07695</name>
</gene>
<dbReference type="GO" id="GO:0005524">
    <property type="term" value="F:ATP binding"/>
    <property type="evidence" value="ECO:0007669"/>
    <property type="project" value="UniProtKB-KW"/>
</dbReference>
<dbReference type="GO" id="GO:0008146">
    <property type="term" value="F:sulfotransferase activity"/>
    <property type="evidence" value="ECO:0007669"/>
    <property type="project" value="TreeGrafter"/>
</dbReference>
<evidence type="ECO:0000259" key="13">
    <source>
        <dbReference type="PROSITE" id="PS50206"/>
    </source>
</evidence>
<dbReference type="InterPro" id="IPR035985">
    <property type="entry name" value="Ubiquitin-activating_enz"/>
</dbReference>
<dbReference type="SMART" id="SM00450">
    <property type="entry name" value="RHOD"/>
    <property type="match status" value="1"/>
</dbReference>
<dbReference type="SUPFAM" id="SSF69572">
    <property type="entry name" value="Activating enzymes of the ubiquitin-like proteins"/>
    <property type="match status" value="1"/>
</dbReference>
<dbReference type="InterPro" id="IPR045886">
    <property type="entry name" value="ThiF/MoeB/HesA"/>
</dbReference>
<protein>
    <recommendedName>
        <fullName evidence="9">Molybdopterin-synthase adenylyltransferase</fullName>
        <ecNumber evidence="8">2.7.7.80</ecNumber>
    </recommendedName>
    <alternativeName>
        <fullName evidence="12">MoaD protein adenylase</fullName>
    </alternativeName>
    <alternativeName>
        <fullName evidence="10">Molybdopterin-converting factor subunit 1 adenylase</fullName>
    </alternativeName>
    <alternativeName>
        <fullName evidence="11">Sulfur carrier protein MoaD adenylyltransferase</fullName>
    </alternativeName>
</protein>
<dbReference type="FunFam" id="3.40.50.720:FF:000033">
    <property type="entry name" value="Adenylyltransferase and sulfurtransferase MOCS3"/>
    <property type="match status" value="1"/>
</dbReference>
<evidence type="ECO:0000256" key="2">
    <source>
        <dbReference type="ARBA" id="ARBA00022679"/>
    </source>
</evidence>
<evidence type="ECO:0000256" key="3">
    <source>
        <dbReference type="ARBA" id="ARBA00022741"/>
    </source>
</evidence>
<dbReference type="PROSITE" id="PS50206">
    <property type="entry name" value="RHODANESE_3"/>
    <property type="match status" value="1"/>
</dbReference>
<dbReference type="EMBL" id="JABFNT010000018">
    <property type="protein sequence ID" value="NOJ78222.1"/>
    <property type="molecule type" value="Genomic_DNA"/>
</dbReference>
<dbReference type="Pfam" id="PF00899">
    <property type="entry name" value="ThiF"/>
    <property type="match status" value="1"/>
</dbReference>
<keyword evidence="3" id="KW-0547">Nucleotide-binding</keyword>
<feature type="domain" description="Rhodanese" evidence="13">
    <location>
        <begin position="41"/>
        <end position="130"/>
    </location>
</feature>
<dbReference type="NCBIfam" id="NF006444">
    <property type="entry name" value="PRK08762.1"/>
    <property type="match status" value="1"/>
</dbReference>
<dbReference type="InterPro" id="IPR001763">
    <property type="entry name" value="Rhodanese-like_dom"/>
</dbReference>
<name>A0A7Y4MQA4_MYXXA</name>
<dbReference type="GO" id="GO:0061605">
    <property type="term" value="F:molybdopterin-synthase adenylyltransferase activity"/>
    <property type="evidence" value="ECO:0007669"/>
    <property type="project" value="UniProtKB-EC"/>
</dbReference>
<comment type="caution">
    <text evidence="14">The sequence shown here is derived from an EMBL/GenBank/DDBJ whole genome shotgun (WGS) entry which is preliminary data.</text>
</comment>
<dbReference type="Proteomes" id="UP000533080">
    <property type="component" value="Unassembled WGS sequence"/>
</dbReference>
<evidence type="ECO:0000256" key="11">
    <source>
        <dbReference type="ARBA" id="ARBA00075328"/>
    </source>
</evidence>
<dbReference type="EC" id="2.7.7.80" evidence="8"/>
<evidence type="ECO:0000256" key="9">
    <source>
        <dbReference type="ARBA" id="ARBA00073635"/>
    </source>
</evidence>
<dbReference type="GO" id="GO:0004792">
    <property type="term" value="F:thiosulfate-cyanide sulfurtransferase activity"/>
    <property type="evidence" value="ECO:0007669"/>
    <property type="project" value="TreeGrafter"/>
</dbReference>
<sequence length="399" mass="42915">MGPAPGLYASDMARTFQTLLAGVKQEIREVSVDDVRRLLDARASVRLLDVREADEYAGGRLPGALHIPRGYLELRIESQVQRDEELVVYCAGGTRSALAAKTLKELGYERVSSLAGGYNRWSDAALPVEKPFVLTAEQKERYRRHLSLPEVGEAGQAKLLQARVLLLGAGGLGSPAALYLAAAGVGTLGIVDSDVVDLSNLQRQVIHTRERQGQPKVASARAAIEALNPDVKVVGFEERLTSHNVLTILEGFDLVLDGGDNFPTRYLLNDACVMLGKPNVHGSIFRFEGQVTSFVPGQGPCYRCLYPAPPPPELAPSCAEAGVLGVLPGLIGLLQATEALKLILGQGEPLVGRLLTFDALGTRFQELKLRRDTQCPVCAPGATVELIDYERFCAAPTPA</sequence>
<accession>A0A7Y4MQA4</accession>
<evidence type="ECO:0000256" key="8">
    <source>
        <dbReference type="ARBA" id="ARBA00066884"/>
    </source>
</evidence>
<evidence type="ECO:0000256" key="10">
    <source>
        <dbReference type="ARBA" id="ARBA00075110"/>
    </source>
</evidence>
<keyword evidence="2 14" id="KW-0808">Transferase</keyword>
<dbReference type="InterPro" id="IPR000594">
    <property type="entry name" value="ThiF_NAD_FAD-bd"/>
</dbReference>
<keyword evidence="14" id="KW-0548">Nucleotidyltransferase</keyword>
<dbReference type="Pfam" id="PF00581">
    <property type="entry name" value="Rhodanese"/>
    <property type="match status" value="1"/>
</dbReference>
<keyword evidence="4" id="KW-0067">ATP-binding</keyword>
<dbReference type="GO" id="GO:0005829">
    <property type="term" value="C:cytosol"/>
    <property type="evidence" value="ECO:0007669"/>
    <property type="project" value="TreeGrafter"/>
</dbReference>
<organism evidence="14 15">
    <name type="scientific">Myxococcus xanthus</name>
    <dbReference type="NCBI Taxonomy" id="34"/>
    <lineage>
        <taxon>Bacteria</taxon>
        <taxon>Pseudomonadati</taxon>
        <taxon>Myxococcota</taxon>
        <taxon>Myxococcia</taxon>
        <taxon>Myxococcales</taxon>
        <taxon>Cystobacterineae</taxon>
        <taxon>Myxococcaceae</taxon>
        <taxon>Myxococcus</taxon>
    </lineage>
</organism>
<proteinExistence type="inferred from homology"/>
<dbReference type="GO" id="GO:0008641">
    <property type="term" value="F:ubiquitin-like modifier activating enzyme activity"/>
    <property type="evidence" value="ECO:0007669"/>
    <property type="project" value="InterPro"/>
</dbReference>
<evidence type="ECO:0000256" key="6">
    <source>
        <dbReference type="ARBA" id="ARBA00055169"/>
    </source>
</evidence>
<comment type="subunit">
    <text evidence="7">Homodimer. Forms a stable heterotetrameric complex of 2 MoeB and 2 MoaD during adenylation of MoaD.</text>
</comment>
<dbReference type="SUPFAM" id="SSF52821">
    <property type="entry name" value="Rhodanese/Cell cycle control phosphatase"/>
    <property type="match status" value="1"/>
</dbReference>
<dbReference type="CDD" id="cd00757">
    <property type="entry name" value="ThiF_MoeB_HesA_family"/>
    <property type="match status" value="1"/>
</dbReference>
<reference evidence="14 15" key="1">
    <citation type="submission" date="2020-05" db="EMBL/GenBank/DDBJ databases">
        <authorList>
            <person name="Whitworth D."/>
        </authorList>
    </citation>
    <scope>NUCLEOTIDE SEQUENCE [LARGE SCALE GENOMIC DNA]</scope>
    <source>
        <strain evidence="14 15">AM005</strain>
    </source>
</reference>
<evidence type="ECO:0000256" key="5">
    <source>
        <dbReference type="ARBA" id="ARBA00052218"/>
    </source>
</evidence>
<evidence type="ECO:0000256" key="4">
    <source>
        <dbReference type="ARBA" id="ARBA00022840"/>
    </source>
</evidence>
<dbReference type="AlphaFoldDB" id="A0A7Y4MQA4"/>
<comment type="function">
    <text evidence="6">Catalyzes the adenylation by ATP of the carboxyl group of the C-terminal glycine of sulfur carrier protein MoaD.</text>
</comment>
<dbReference type="CDD" id="cd00158">
    <property type="entry name" value="RHOD"/>
    <property type="match status" value="1"/>
</dbReference>
<dbReference type="Gene3D" id="3.40.250.10">
    <property type="entry name" value="Rhodanese-like domain"/>
    <property type="match status" value="1"/>
</dbReference>
<evidence type="ECO:0000256" key="7">
    <source>
        <dbReference type="ARBA" id="ARBA00063809"/>
    </source>
</evidence>
<comment type="similarity">
    <text evidence="1">Belongs to the HesA/MoeB/ThiF family.</text>
</comment>
<comment type="catalytic activity">
    <reaction evidence="5">
        <text>[molybdopterin-synthase sulfur-carrier protein]-C-terminal Gly-Gly + ATP + H(+) = [molybdopterin-synthase sulfur-carrier protein]-C-terminal Gly-Gly-AMP + diphosphate</text>
        <dbReference type="Rhea" id="RHEA:43616"/>
        <dbReference type="Rhea" id="RHEA-COMP:12159"/>
        <dbReference type="Rhea" id="RHEA-COMP:12202"/>
        <dbReference type="ChEBI" id="CHEBI:15378"/>
        <dbReference type="ChEBI" id="CHEBI:30616"/>
        <dbReference type="ChEBI" id="CHEBI:33019"/>
        <dbReference type="ChEBI" id="CHEBI:90618"/>
        <dbReference type="ChEBI" id="CHEBI:90778"/>
        <dbReference type="EC" id="2.7.7.80"/>
    </reaction>
</comment>
<dbReference type="InterPro" id="IPR036873">
    <property type="entry name" value="Rhodanese-like_dom_sf"/>
</dbReference>